<dbReference type="CDD" id="cd00067">
    <property type="entry name" value="GAL4"/>
    <property type="match status" value="1"/>
</dbReference>
<dbReference type="Proteomes" id="UP000481861">
    <property type="component" value="Unassembled WGS sequence"/>
</dbReference>
<evidence type="ECO:0000256" key="3">
    <source>
        <dbReference type="ARBA" id="ARBA00023015"/>
    </source>
</evidence>
<dbReference type="OrthoDB" id="4236860at2759"/>
<dbReference type="CDD" id="cd12148">
    <property type="entry name" value="fungal_TF_MHR"/>
    <property type="match status" value="1"/>
</dbReference>
<dbReference type="PROSITE" id="PS00463">
    <property type="entry name" value="ZN2_CY6_FUNGAL_1"/>
    <property type="match status" value="1"/>
</dbReference>
<comment type="caution">
    <text evidence="9">The sequence shown here is derived from an EMBL/GenBank/DDBJ whole genome shotgun (WGS) entry which is preliminary data.</text>
</comment>
<feature type="domain" description="Zn(2)-C6 fungal-type" evidence="8">
    <location>
        <begin position="29"/>
        <end position="61"/>
    </location>
</feature>
<gene>
    <name evidence="9" type="ORF">BDV95DRAFT_625539</name>
</gene>
<feature type="compositionally biased region" description="Basic and acidic residues" evidence="7">
    <location>
        <begin position="1"/>
        <end position="20"/>
    </location>
</feature>
<dbReference type="Pfam" id="PF00172">
    <property type="entry name" value="Zn_clus"/>
    <property type="match status" value="1"/>
</dbReference>
<keyword evidence="5" id="KW-0804">Transcription</keyword>
<name>A0A7C8ICH5_9PLEO</name>
<dbReference type="PROSITE" id="PS50048">
    <property type="entry name" value="ZN2_CY6_FUNGAL_2"/>
    <property type="match status" value="1"/>
</dbReference>
<evidence type="ECO:0000313" key="9">
    <source>
        <dbReference type="EMBL" id="KAF2876214.1"/>
    </source>
</evidence>
<dbReference type="GO" id="GO:0008270">
    <property type="term" value="F:zinc ion binding"/>
    <property type="evidence" value="ECO:0007669"/>
    <property type="project" value="InterPro"/>
</dbReference>
<feature type="compositionally biased region" description="Low complexity" evidence="7">
    <location>
        <begin position="596"/>
        <end position="614"/>
    </location>
</feature>
<accession>A0A7C8ICH5</accession>
<evidence type="ECO:0000313" key="10">
    <source>
        <dbReference type="Proteomes" id="UP000481861"/>
    </source>
</evidence>
<dbReference type="InterPro" id="IPR051430">
    <property type="entry name" value="Fungal_TF_Env_Response"/>
</dbReference>
<keyword evidence="4" id="KW-0238">DNA-binding</keyword>
<organism evidence="9 10">
    <name type="scientific">Massariosphaeria phaeospora</name>
    <dbReference type="NCBI Taxonomy" id="100035"/>
    <lineage>
        <taxon>Eukaryota</taxon>
        <taxon>Fungi</taxon>
        <taxon>Dikarya</taxon>
        <taxon>Ascomycota</taxon>
        <taxon>Pezizomycotina</taxon>
        <taxon>Dothideomycetes</taxon>
        <taxon>Pleosporomycetidae</taxon>
        <taxon>Pleosporales</taxon>
        <taxon>Pleosporales incertae sedis</taxon>
        <taxon>Massariosphaeria</taxon>
    </lineage>
</organism>
<dbReference type="PANTHER" id="PTHR31944:SF130">
    <property type="entry name" value="ZN(II)2CYS6 TRANSCRIPTION FACTO (EUROFUNG)"/>
    <property type="match status" value="1"/>
</dbReference>
<dbReference type="InterPro" id="IPR001138">
    <property type="entry name" value="Zn2Cys6_DnaBD"/>
</dbReference>
<dbReference type="Pfam" id="PF04082">
    <property type="entry name" value="Fungal_trans"/>
    <property type="match status" value="1"/>
</dbReference>
<evidence type="ECO:0000256" key="7">
    <source>
        <dbReference type="SAM" id="MobiDB-lite"/>
    </source>
</evidence>
<dbReference type="Gene3D" id="4.10.240.10">
    <property type="entry name" value="Zn(2)-C6 fungal-type DNA-binding domain"/>
    <property type="match status" value="1"/>
</dbReference>
<dbReference type="GO" id="GO:0001228">
    <property type="term" value="F:DNA-binding transcription activator activity, RNA polymerase II-specific"/>
    <property type="evidence" value="ECO:0007669"/>
    <property type="project" value="TreeGrafter"/>
</dbReference>
<evidence type="ECO:0000256" key="5">
    <source>
        <dbReference type="ARBA" id="ARBA00023163"/>
    </source>
</evidence>
<dbReference type="SMART" id="SM00066">
    <property type="entry name" value="GAL4"/>
    <property type="match status" value="1"/>
</dbReference>
<dbReference type="PANTHER" id="PTHR31944">
    <property type="entry name" value="HEME-RESPONSIVE ZINC FINGER TRANSCRIPTION FACTOR HAP1"/>
    <property type="match status" value="1"/>
</dbReference>
<dbReference type="SUPFAM" id="SSF57701">
    <property type="entry name" value="Zn2/Cys6 DNA-binding domain"/>
    <property type="match status" value="1"/>
</dbReference>
<evidence type="ECO:0000256" key="1">
    <source>
        <dbReference type="ARBA" id="ARBA00022723"/>
    </source>
</evidence>
<reference evidence="9 10" key="1">
    <citation type="submission" date="2020-01" db="EMBL/GenBank/DDBJ databases">
        <authorList>
            <consortium name="DOE Joint Genome Institute"/>
            <person name="Haridas S."/>
            <person name="Albert R."/>
            <person name="Binder M."/>
            <person name="Bloem J."/>
            <person name="Labutti K."/>
            <person name="Salamov A."/>
            <person name="Andreopoulos B."/>
            <person name="Baker S.E."/>
            <person name="Barry K."/>
            <person name="Bills G."/>
            <person name="Bluhm B.H."/>
            <person name="Cannon C."/>
            <person name="Castanera R."/>
            <person name="Culley D.E."/>
            <person name="Daum C."/>
            <person name="Ezra D."/>
            <person name="Gonzalez J.B."/>
            <person name="Henrissat B."/>
            <person name="Kuo A."/>
            <person name="Liang C."/>
            <person name="Lipzen A."/>
            <person name="Lutzoni F."/>
            <person name="Magnuson J."/>
            <person name="Mondo S."/>
            <person name="Nolan M."/>
            <person name="Ohm R."/>
            <person name="Pangilinan J."/>
            <person name="Park H.-J.H."/>
            <person name="Ramirez L."/>
            <person name="Alfaro M."/>
            <person name="Sun H."/>
            <person name="Tritt A."/>
            <person name="Yoshinaga Y."/>
            <person name="Zwiers L.-H.L."/>
            <person name="Turgeon B.G."/>
            <person name="Goodwin S.B."/>
            <person name="Spatafora J.W."/>
            <person name="Crous P.W."/>
            <person name="Grigoriev I.V."/>
        </authorList>
    </citation>
    <scope>NUCLEOTIDE SEQUENCE [LARGE SCALE GENOMIC DNA]</scope>
    <source>
        <strain evidence="9 10">CBS 611.86</strain>
    </source>
</reference>
<dbReference type="AlphaFoldDB" id="A0A7C8ICH5"/>
<evidence type="ECO:0000256" key="6">
    <source>
        <dbReference type="ARBA" id="ARBA00023242"/>
    </source>
</evidence>
<feature type="region of interest" description="Disordered" evidence="7">
    <location>
        <begin position="1"/>
        <end position="23"/>
    </location>
</feature>
<keyword evidence="6" id="KW-0539">Nucleus</keyword>
<evidence type="ECO:0000259" key="8">
    <source>
        <dbReference type="PROSITE" id="PS50048"/>
    </source>
</evidence>
<keyword evidence="1" id="KW-0479">Metal-binding</keyword>
<keyword evidence="10" id="KW-1185">Reference proteome</keyword>
<sequence length="833" mass="92903">MSNQDAESRDNSPDPASEKRASKKRKVLSCYACRDRKMKCDRVYPICGRCQKTGRADQCSYDPRLLEDLHMNGNSHGDHASHFVLPESGLNGAHLPSTASSEALTWKLRVQERRLEMMEKKFARWDKTTSDPWDAPSYLEDVKPDATKIFEQTMFRGKGFKIQFYGTTSPYSLIAKFGELQAFIREAIANEFSMGRIRNDFKVFRQRRKALAQERKGQGRDDDVIALVPEKGVVEAHVALYFRHIECSYRILHEPTFWKDFQAFWNCPEDEKPSAGFAAILVLMIATTKCLHTDPINEFVGDSSAERESALEMTDAMDTWIARQSRKKLTLHVFQIHCLSLLAKRLNCLQLKQDWTTAGDVVRLAMASGLHRDPALLSWGRITEYEQEMRRRLWVTMMELELQSSIDRGLPSSLCGLHFDVRPPANVPDDAFTPESQMAPAGRPMEHFTTSSYLIVTLKSLPLRIHLMQLLNNPTTELNYSDVLHYDAQLTALLSSLPTWEDSRSAIPSALLDLQLRQFLLVLHQPYAKLAAKNSQFQYSFTTCISAANAMLSVHDALINKGIFLLSHLRNDVMRAGITLAQVVYHNCHFPPQIEPSATAPTPASSTVAPSDAPLLNNPMKNPSPRGPEFRIPQLPINNFMAVTLCTSAIDLIERSRTIFEHKCLRLGTGFMEYFLLSASINIMPTSTASAPPTSISAITTTDDLRARCYKAVTGITSLCCRVLALQKDPGTAFASSLRNTISTANAPGQDARTQMANLVVPVGASHSFDGAGGVSSMPTPMSGHGAMNMPPAMEDVNGMPAPGSWDGMHDMQVDMSGWTFPDFWAFDMGGEF</sequence>
<keyword evidence="2" id="KW-0862">Zinc</keyword>
<protein>
    <recommendedName>
        <fullName evidence="8">Zn(2)-C6 fungal-type domain-containing protein</fullName>
    </recommendedName>
</protein>
<dbReference type="InterPro" id="IPR007219">
    <property type="entry name" value="XnlR_reg_dom"/>
</dbReference>
<dbReference type="InterPro" id="IPR036864">
    <property type="entry name" value="Zn2-C6_fun-type_DNA-bd_sf"/>
</dbReference>
<dbReference type="GO" id="GO:0000978">
    <property type="term" value="F:RNA polymerase II cis-regulatory region sequence-specific DNA binding"/>
    <property type="evidence" value="ECO:0007669"/>
    <property type="project" value="TreeGrafter"/>
</dbReference>
<dbReference type="GO" id="GO:0006351">
    <property type="term" value="P:DNA-templated transcription"/>
    <property type="evidence" value="ECO:0007669"/>
    <property type="project" value="InterPro"/>
</dbReference>
<evidence type="ECO:0000256" key="4">
    <source>
        <dbReference type="ARBA" id="ARBA00023125"/>
    </source>
</evidence>
<dbReference type="EMBL" id="JAADJZ010000003">
    <property type="protein sequence ID" value="KAF2876214.1"/>
    <property type="molecule type" value="Genomic_DNA"/>
</dbReference>
<feature type="region of interest" description="Disordered" evidence="7">
    <location>
        <begin position="596"/>
        <end position="628"/>
    </location>
</feature>
<keyword evidence="3" id="KW-0805">Transcription regulation</keyword>
<proteinExistence type="predicted"/>
<evidence type="ECO:0000256" key="2">
    <source>
        <dbReference type="ARBA" id="ARBA00022833"/>
    </source>
</evidence>
<dbReference type="GO" id="GO:0005634">
    <property type="term" value="C:nucleus"/>
    <property type="evidence" value="ECO:0007669"/>
    <property type="project" value="TreeGrafter"/>
</dbReference>